<dbReference type="EMBL" id="CM034407">
    <property type="protein sequence ID" value="KAJ0172608.1"/>
    <property type="molecule type" value="Genomic_DNA"/>
</dbReference>
<protein>
    <submittedName>
        <fullName evidence="1">Uncharacterized protein</fullName>
    </submittedName>
</protein>
<reference evidence="1 2" key="1">
    <citation type="journal article" date="2021" name="Front. Genet.">
        <title>Chromosome-Level Genome Assembly Reveals Significant Gene Expansion in the Toll and IMD Signaling Pathways of Dendrolimus kikuchii.</title>
        <authorList>
            <person name="Zhou J."/>
            <person name="Wu P."/>
            <person name="Xiong Z."/>
            <person name="Liu N."/>
            <person name="Zhao N."/>
            <person name="Ji M."/>
            <person name="Qiu Y."/>
            <person name="Yang B."/>
        </authorList>
    </citation>
    <scope>NUCLEOTIDE SEQUENCE [LARGE SCALE GENOMIC DNA]</scope>
    <source>
        <strain evidence="1">Ann1</strain>
    </source>
</reference>
<gene>
    <name evidence="1" type="ORF">K1T71_011747</name>
</gene>
<proteinExistence type="predicted"/>
<evidence type="ECO:0000313" key="2">
    <source>
        <dbReference type="Proteomes" id="UP000824533"/>
    </source>
</evidence>
<organism evidence="1 2">
    <name type="scientific">Dendrolimus kikuchii</name>
    <dbReference type="NCBI Taxonomy" id="765133"/>
    <lineage>
        <taxon>Eukaryota</taxon>
        <taxon>Metazoa</taxon>
        <taxon>Ecdysozoa</taxon>
        <taxon>Arthropoda</taxon>
        <taxon>Hexapoda</taxon>
        <taxon>Insecta</taxon>
        <taxon>Pterygota</taxon>
        <taxon>Neoptera</taxon>
        <taxon>Endopterygota</taxon>
        <taxon>Lepidoptera</taxon>
        <taxon>Glossata</taxon>
        <taxon>Ditrysia</taxon>
        <taxon>Bombycoidea</taxon>
        <taxon>Lasiocampidae</taxon>
        <taxon>Dendrolimus</taxon>
    </lineage>
</organism>
<name>A0ACC1CLY7_9NEOP</name>
<evidence type="ECO:0000313" key="1">
    <source>
        <dbReference type="EMBL" id="KAJ0172608.1"/>
    </source>
</evidence>
<keyword evidence="2" id="KW-1185">Reference proteome</keyword>
<comment type="caution">
    <text evidence="1">The sequence shown here is derived from an EMBL/GenBank/DDBJ whole genome shotgun (WGS) entry which is preliminary data.</text>
</comment>
<accession>A0ACC1CLY7</accession>
<dbReference type="Proteomes" id="UP000824533">
    <property type="component" value="Linkage Group LG21"/>
</dbReference>
<sequence length="180" mass="18832">MTCMSKKILFFSISHLIIVMTVSAPADTETSTPGSTITTSESDKKASSTLSTSENPTTANNSPTGAESSSSLSSSLSTTVPSSTKSVTPTNPTVSVSTTQGSSTAQTTTAITPEQPTSTPKDPANQEPSLFENMMNVPKKIIAPFANSGLKIPKTITDVVGRAKNTQDQVLDSFKSFFWG</sequence>